<dbReference type="GO" id="GO:0035513">
    <property type="term" value="P:oxidative RNA demethylation"/>
    <property type="evidence" value="ECO:0000318"/>
    <property type="project" value="GO_Central"/>
</dbReference>
<reference evidence="9" key="2">
    <citation type="submission" date="2017-02" db="EMBL/GenBank/DDBJ databases">
        <title>Sunflower complete genome.</title>
        <authorList>
            <person name="Langlade N."/>
            <person name="Munos S."/>
        </authorList>
    </citation>
    <scope>NUCLEOTIDE SEQUENCE [LARGE SCALE GENOMIC DNA]</scope>
    <source>
        <tissue evidence="9">Leaves</tissue>
    </source>
</reference>
<reference evidence="8" key="3">
    <citation type="submission" date="2020-06" db="EMBL/GenBank/DDBJ databases">
        <title>Helianthus annuus Genome sequencing and assembly Release 2.</title>
        <authorList>
            <person name="Gouzy J."/>
            <person name="Langlade N."/>
            <person name="Munos S."/>
        </authorList>
    </citation>
    <scope>NUCLEOTIDE SEQUENCE</scope>
    <source>
        <tissue evidence="8">Leaves</tissue>
    </source>
</reference>
<proteinExistence type="inferred from homology"/>
<gene>
    <name evidence="9" type="ORF">HannXRQ_Chr17g0552801</name>
    <name evidence="8" type="ORF">HanXRQr2_Chr17g0831471</name>
</gene>
<dbReference type="InParanoid" id="A0A251RQQ1"/>
<feature type="binding site" evidence="6">
    <location>
        <position position="267"/>
    </location>
    <ligand>
        <name>Fe cation</name>
        <dbReference type="ChEBI" id="CHEBI:24875"/>
        <note>catalytic</note>
    </ligand>
</feature>
<reference evidence="8 10" key="1">
    <citation type="journal article" date="2017" name="Nature">
        <title>The sunflower genome provides insights into oil metabolism, flowering and Asterid evolution.</title>
        <authorList>
            <person name="Badouin H."/>
            <person name="Gouzy J."/>
            <person name="Grassa C.J."/>
            <person name="Murat F."/>
            <person name="Staton S.E."/>
            <person name="Cottret L."/>
            <person name="Lelandais-Briere C."/>
            <person name="Owens G.L."/>
            <person name="Carrere S."/>
            <person name="Mayjonade B."/>
            <person name="Legrand L."/>
            <person name="Gill N."/>
            <person name="Kane N.C."/>
            <person name="Bowers J.E."/>
            <person name="Hubner S."/>
            <person name="Bellec A."/>
            <person name="Berard A."/>
            <person name="Berges H."/>
            <person name="Blanchet N."/>
            <person name="Boniface M.C."/>
            <person name="Brunel D."/>
            <person name="Catrice O."/>
            <person name="Chaidir N."/>
            <person name="Claudel C."/>
            <person name="Donnadieu C."/>
            <person name="Faraut T."/>
            <person name="Fievet G."/>
            <person name="Helmstetter N."/>
            <person name="King M."/>
            <person name="Knapp S.J."/>
            <person name="Lai Z."/>
            <person name="Le Paslier M.C."/>
            <person name="Lippi Y."/>
            <person name="Lorenzon L."/>
            <person name="Mandel J.R."/>
            <person name="Marage G."/>
            <person name="Marchand G."/>
            <person name="Marquand E."/>
            <person name="Bret-Mestries E."/>
            <person name="Morien E."/>
            <person name="Nambeesan S."/>
            <person name="Nguyen T."/>
            <person name="Pegot-Espagnet P."/>
            <person name="Pouilly N."/>
            <person name="Raftis F."/>
            <person name="Sallet E."/>
            <person name="Schiex T."/>
            <person name="Thomas J."/>
            <person name="Vandecasteele C."/>
            <person name="Vares D."/>
            <person name="Vear F."/>
            <person name="Vautrin S."/>
            <person name="Crespi M."/>
            <person name="Mangin B."/>
            <person name="Burke J.M."/>
            <person name="Salse J."/>
            <person name="Munos S."/>
            <person name="Vincourt P."/>
            <person name="Rieseberg L.H."/>
            <person name="Langlade N.B."/>
        </authorList>
    </citation>
    <scope>NUCLEOTIDE SEQUENCE [LARGE SCALE GENOMIC DNA]</scope>
    <source>
        <strain evidence="10">cv. SF193</strain>
        <tissue evidence="8">Leaves</tissue>
    </source>
</reference>
<evidence type="ECO:0000256" key="2">
    <source>
        <dbReference type="ARBA" id="ARBA00022723"/>
    </source>
</evidence>
<evidence type="ECO:0000259" key="7">
    <source>
        <dbReference type="Pfam" id="PF13532"/>
    </source>
</evidence>
<dbReference type="Gramene" id="mRNA:HanXRQr2_Chr17g0831471">
    <property type="protein sequence ID" value="mRNA:HanXRQr2_Chr17g0831471"/>
    <property type="gene ID" value="HanXRQr2_Chr17g0831471"/>
</dbReference>
<organism evidence="9 10">
    <name type="scientific">Helianthus annuus</name>
    <name type="common">Common sunflower</name>
    <dbReference type="NCBI Taxonomy" id="4232"/>
    <lineage>
        <taxon>Eukaryota</taxon>
        <taxon>Viridiplantae</taxon>
        <taxon>Streptophyta</taxon>
        <taxon>Embryophyta</taxon>
        <taxon>Tracheophyta</taxon>
        <taxon>Spermatophyta</taxon>
        <taxon>Magnoliopsida</taxon>
        <taxon>eudicotyledons</taxon>
        <taxon>Gunneridae</taxon>
        <taxon>Pentapetalae</taxon>
        <taxon>asterids</taxon>
        <taxon>campanulids</taxon>
        <taxon>Asterales</taxon>
        <taxon>Asteraceae</taxon>
        <taxon>Asteroideae</taxon>
        <taxon>Heliantheae alliance</taxon>
        <taxon>Heliantheae</taxon>
        <taxon>Helianthus</taxon>
    </lineage>
</organism>
<dbReference type="Pfam" id="PF13532">
    <property type="entry name" value="2OG-FeII_Oxy_2"/>
    <property type="match status" value="1"/>
</dbReference>
<evidence type="ECO:0000256" key="5">
    <source>
        <dbReference type="ARBA" id="ARBA00023004"/>
    </source>
</evidence>
<evidence type="ECO:0000256" key="6">
    <source>
        <dbReference type="PIRSR" id="PIRSR604574-2"/>
    </source>
</evidence>
<keyword evidence="3" id="KW-0223">Dioxygenase</keyword>
<dbReference type="PANTHER" id="PTHR16557:SF10">
    <property type="entry name" value="2-OXOGLUTARATE-DEPENDENT DIOXYGENASE FAMILY PROTEIN"/>
    <property type="match status" value="1"/>
</dbReference>
<dbReference type="EMBL" id="CM007906">
    <property type="protein sequence ID" value="OTF86627.1"/>
    <property type="molecule type" value="Genomic_DNA"/>
</dbReference>
<dbReference type="InterPro" id="IPR027450">
    <property type="entry name" value="AlkB-like"/>
</dbReference>
<dbReference type="Gene3D" id="2.60.120.590">
    <property type="entry name" value="Alpha-ketoglutarate-dependent dioxygenase AlkB-like"/>
    <property type="match status" value="1"/>
</dbReference>
<evidence type="ECO:0000313" key="9">
    <source>
        <dbReference type="EMBL" id="OTF86627.1"/>
    </source>
</evidence>
<dbReference type="PANTHER" id="PTHR16557">
    <property type="entry name" value="ALKYLATED DNA REPAIR PROTEIN ALKB-RELATED"/>
    <property type="match status" value="1"/>
</dbReference>
<keyword evidence="2 6" id="KW-0479">Metal-binding</keyword>
<dbReference type="AlphaFoldDB" id="A0A251RQQ1"/>
<dbReference type="Proteomes" id="UP000215914">
    <property type="component" value="Chromosome 17"/>
</dbReference>
<name>A0A251RQQ1_HELAN</name>
<comment type="similarity">
    <text evidence="1">Belongs to the alkB family.</text>
</comment>
<keyword evidence="10" id="KW-1185">Reference proteome</keyword>
<evidence type="ECO:0000313" key="10">
    <source>
        <dbReference type="Proteomes" id="UP000215914"/>
    </source>
</evidence>
<keyword evidence="4" id="KW-0560">Oxidoreductase</keyword>
<evidence type="ECO:0000256" key="3">
    <source>
        <dbReference type="ARBA" id="ARBA00022964"/>
    </source>
</evidence>
<evidence type="ECO:0000256" key="4">
    <source>
        <dbReference type="ARBA" id="ARBA00023002"/>
    </source>
</evidence>
<feature type="domain" description="Alpha-ketoglutarate-dependent dioxygenase AlkB-like" evidence="7">
    <location>
        <begin position="89"/>
        <end position="297"/>
    </location>
</feature>
<evidence type="ECO:0000313" key="8">
    <source>
        <dbReference type="EMBL" id="KAF5757836.1"/>
    </source>
</evidence>
<dbReference type="GO" id="GO:0035515">
    <property type="term" value="F:oxidative RNA demethylase activity"/>
    <property type="evidence" value="ECO:0000318"/>
    <property type="project" value="GO_Central"/>
</dbReference>
<evidence type="ECO:0000256" key="1">
    <source>
        <dbReference type="ARBA" id="ARBA00007879"/>
    </source>
</evidence>
<comment type="cofactor">
    <cofactor evidence="6">
        <name>Fe(2+)</name>
        <dbReference type="ChEBI" id="CHEBI:29033"/>
    </cofactor>
    <text evidence="6">Binds 1 Fe(2+) ion per subunit.</text>
</comment>
<keyword evidence="5 6" id="KW-0408">Iron</keyword>
<sequence length="299" mass="34522">MYTSSGFGVKPPNLGFTIAPSSSFLNRSIGFFKDGRWQYHHNNLLFGKCFDEAEAQRPLRRPCTMQVCKRTPTKLSTSTNYNILGDELILLKNYVSLKDQVDIVNICEKWGGSRGCFYEESDFIEGEEDYYRIHTCFGRIWDPETKYADRCKRDGFEPPPIPYQLYSLAEFALEDAKAHLHKLRSMSPETCIVRFYPSLYGRRGLHRDPPEAPCLDFLRLLPTVSIFIGDTAEVDYYCRRRDVDYNTVMLRSGDVLINGGIFRYFSHGVKQIHEHTMPQSLLQDTALKSGCLNLSLRQY</sequence>
<dbReference type="GO" id="GO:0035516">
    <property type="term" value="F:broad specificity oxidative DNA demethylase activity"/>
    <property type="evidence" value="ECO:0000318"/>
    <property type="project" value="GO_Central"/>
</dbReference>
<dbReference type="SMR" id="A0A251RQQ1"/>
<dbReference type="InterPro" id="IPR037151">
    <property type="entry name" value="AlkB-like_sf"/>
</dbReference>
<protein>
    <submittedName>
        <fullName evidence="8 9">Alkylated DNA repair protein AlkB</fullName>
    </submittedName>
</protein>
<dbReference type="InterPro" id="IPR004574">
    <property type="entry name" value="Alkb"/>
</dbReference>
<accession>A0A251RQQ1</accession>
<dbReference type="GO" id="GO:0008198">
    <property type="term" value="F:ferrous iron binding"/>
    <property type="evidence" value="ECO:0000318"/>
    <property type="project" value="GO_Central"/>
</dbReference>
<dbReference type="SUPFAM" id="SSF51197">
    <property type="entry name" value="Clavaminate synthase-like"/>
    <property type="match status" value="1"/>
</dbReference>
<feature type="binding site" evidence="6">
    <location>
        <position position="208"/>
    </location>
    <ligand>
        <name>Fe cation</name>
        <dbReference type="ChEBI" id="CHEBI:24875"/>
        <note>catalytic</note>
    </ligand>
</feature>
<feature type="binding site" evidence="6">
    <location>
        <position position="206"/>
    </location>
    <ligand>
        <name>Fe cation</name>
        <dbReference type="ChEBI" id="CHEBI:24875"/>
        <note>catalytic</note>
    </ligand>
</feature>
<dbReference type="EMBL" id="MNCJ02000332">
    <property type="protein sequence ID" value="KAF5757836.1"/>
    <property type="molecule type" value="Genomic_DNA"/>
</dbReference>
<dbReference type="GO" id="GO:0005737">
    <property type="term" value="C:cytoplasm"/>
    <property type="evidence" value="ECO:0000318"/>
    <property type="project" value="GO_Central"/>
</dbReference>